<dbReference type="InterPro" id="IPR004378">
    <property type="entry name" value="F420H2_quin_Rdtase"/>
</dbReference>
<evidence type="ECO:0000313" key="2">
    <source>
        <dbReference type="Proteomes" id="UP000198583"/>
    </source>
</evidence>
<dbReference type="OrthoDB" id="5186446at2"/>
<protein>
    <submittedName>
        <fullName evidence="1">Deazaflavin-dependent oxidoreductase, nitroreductase family</fullName>
    </submittedName>
</protein>
<dbReference type="STRING" id="84724.SAMN04488564_105122"/>
<dbReference type="EMBL" id="FOYL01000005">
    <property type="protein sequence ID" value="SFR20115.1"/>
    <property type="molecule type" value="Genomic_DNA"/>
</dbReference>
<accession>A0A1I6ER18</accession>
<dbReference type="Gene3D" id="2.30.110.10">
    <property type="entry name" value="Electron Transport, Fmn-binding Protein, Chain A"/>
    <property type="match status" value="1"/>
</dbReference>
<gene>
    <name evidence="1" type="ORF">SAMN04488564_105122</name>
</gene>
<dbReference type="InterPro" id="IPR012349">
    <property type="entry name" value="Split_barrel_FMN-bd"/>
</dbReference>
<reference evidence="2" key="1">
    <citation type="submission" date="2016-10" db="EMBL/GenBank/DDBJ databases">
        <authorList>
            <person name="Varghese N."/>
            <person name="Submissions S."/>
        </authorList>
    </citation>
    <scope>NUCLEOTIDE SEQUENCE [LARGE SCALE GENOMIC DNA]</scope>
    <source>
        <strain evidence="2">DSM 44232</strain>
    </source>
</reference>
<dbReference type="GO" id="GO:0016491">
    <property type="term" value="F:oxidoreductase activity"/>
    <property type="evidence" value="ECO:0007669"/>
    <property type="project" value="InterPro"/>
</dbReference>
<organism evidence="1 2">
    <name type="scientific">Lentzea waywayandensis</name>
    <dbReference type="NCBI Taxonomy" id="84724"/>
    <lineage>
        <taxon>Bacteria</taxon>
        <taxon>Bacillati</taxon>
        <taxon>Actinomycetota</taxon>
        <taxon>Actinomycetes</taxon>
        <taxon>Pseudonocardiales</taxon>
        <taxon>Pseudonocardiaceae</taxon>
        <taxon>Lentzea</taxon>
    </lineage>
</organism>
<proteinExistence type="predicted"/>
<dbReference type="AlphaFoldDB" id="A0A1I6ER18"/>
<dbReference type="Pfam" id="PF04075">
    <property type="entry name" value="F420H2_quin_red"/>
    <property type="match status" value="1"/>
</dbReference>
<keyword evidence="2" id="KW-1185">Reference proteome</keyword>
<dbReference type="RefSeq" id="WP_093596720.1">
    <property type="nucleotide sequence ID" value="NZ_FOYL01000005.1"/>
</dbReference>
<name>A0A1I6ER18_9PSEU</name>
<sequence length="145" mass="16169">MTHGNSRPSGFERFANKLVGRLVALGVGPRSMRSLSVRGRSSGKWYSSPVNLLELNGTRYLLAPRGTTQWVRNLRAAGSGELRRGKFVETFQAVELPDEAKPVIMQSYLQRWHSQVKQFFPGLDASSSLDELLARAGDYPVFELS</sequence>
<evidence type="ECO:0000313" key="1">
    <source>
        <dbReference type="EMBL" id="SFR20115.1"/>
    </source>
</evidence>
<dbReference type="Proteomes" id="UP000198583">
    <property type="component" value="Unassembled WGS sequence"/>
</dbReference>